<proteinExistence type="predicted"/>
<gene>
    <name evidence="1" type="ORF">DSO57_1014301</name>
</gene>
<sequence>MTVYPIVTALTSFQVANLIGFEALLEDAYVKKHATIFKGYLDYFEHQWVGKKVTVRRGKSGATAPWNFQSACLKGEMKTISTLEV</sequence>
<protein>
    <submittedName>
        <fullName evidence="1">Uncharacterized protein</fullName>
    </submittedName>
</protein>
<accession>A0ACC2RWQ5</accession>
<keyword evidence="2" id="KW-1185">Reference proteome</keyword>
<reference evidence="1" key="1">
    <citation type="submission" date="2022-04" db="EMBL/GenBank/DDBJ databases">
        <title>Genome of the entomopathogenic fungus Entomophthora muscae.</title>
        <authorList>
            <person name="Elya C."/>
            <person name="Lovett B.R."/>
            <person name="Lee E."/>
            <person name="Macias A.M."/>
            <person name="Hajek A.E."/>
            <person name="De Bivort B.L."/>
            <person name="Kasson M.T."/>
            <person name="De Fine Licht H.H."/>
            <person name="Stajich J.E."/>
        </authorList>
    </citation>
    <scope>NUCLEOTIDE SEQUENCE</scope>
    <source>
        <strain evidence="1">Berkeley</strain>
    </source>
</reference>
<evidence type="ECO:0000313" key="2">
    <source>
        <dbReference type="Proteomes" id="UP001165960"/>
    </source>
</evidence>
<organism evidence="1 2">
    <name type="scientific">Entomophthora muscae</name>
    <dbReference type="NCBI Taxonomy" id="34485"/>
    <lineage>
        <taxon>Eukaryota</taxon>
        <taxon>Fungi</taxon>
        <taxon>Fungi incertae sedis</taxon>
        <taxon>Zoopagomycota</taxon>
        <taxon>Entomophthoromycotina</taxon>
        <taxon>Entomophthoromycetes</taxon>
        <taxon>Entomophthorales</taxon>
        <taxon>Entomophthoraceae</taxon>
        <taxon>Entomophthora</taxon>
    </lineage>
</organism>
<evidence type="ECO:0000313" key="1">
    <source>
        <dbReference type="EMBL" id="KAJ9054462.1"/>
    </source>
</evidence>
<dbReference type="Proteomes" id="UP001165960">
    <property type="component" value="Unassembled WGS sequence"/>
</dbReference>
<dbReference type="EMBL" id="QTSX02006444">
    <property type="protein sequence ID" value="KAJ9054462.1"/>
    <property type="molecule type" value="Genomic_DNA"/>
</dbReference>
<comment type="caution">
    <text evidence="1">The sequence shown here is derived from an EMBL/GenBank/DDBJ whole genome shotgun (WGS) entry which is preliminary data.</text>
</comment>
<name>A0ACC2RWQ5_9FUNG</name>